<proteinExistence type="predicted"/>
<reference evidence="1 2" key="1">
    <citation type="journal article" date="2020" name="Cell">
        <title>Large-Scale Comparative Analyses of Tick Genomes Elucidate Their Genetic Diversity and Vector Capacities.</title>
        <authorList>
            <consortium name="Tick Genome and Microbiome Consortium (TIGMIC)"/>
            <person name="Jia N."/>
            <person name="Wang J."/>
            <person name="Shi W."/>
            <person name="Du L."/>
            <person name="Sun Y."/>
            <person name="Zhan W."/>
            <person name="Jiang J.F."/>
            <person name="Wang Q."/>
            <person name="Zhang B."/>
            <person name="Ji P."/>
            <person name="Bell-Sakyi L."/>
            <person name="Cui X.M."/>
            <person name="Yuan T.T."/>
            <person name="Jiang B.G."/>
            <person name="Yang W.F."/>
            <person name="Lam T.T."/>
            <person name="Chang Q.C."/>
            <person name="Ding S.J."/>
            <person name="Wang X.J."/>
            <person name="Zhu J.G."/>
            <person name="Ruan X.D."/>
            <person name="Zhao L."/>
            <person name="Wei J.T."/>
            <person name="Ye R.Z."/>
            <person name="Que T.C."/>
            <person name="Du C.H."/>
            <person name="Zhou Y.H."/>
            <person name="Cheng J.X."/>
            <person name="Dai P.F."/>
            <person name="Guo W.B."/>
            <person name="Han X.H."/>
            <person name="Huang E.J."/>
            <person name="Li L.F."/>
            <person name="Wei W."/>
            <person name="Gao Y.C."/>
            <person name="Liu J.Z."/>
            <person name="Shao H.Z."/>
            <person name="Wang X."/>
            <person name="Wang C.C."/>
            <person name="Yang T.C."/>
            <person name="Huo Q.B."/>
            <person name="Li W."/>
            <person name="Chen H.Y."/>
            <person name="Chen S.E."/>
            <person name="Zhou L.G."/>
            <person name="Ni X.B."/>
            <person name="Tian J.H."/>
            <person name="Sheng Y."/>
            <person name="Liu T."/>
            <person name="Pan Y.S."/>
            <person name="Xia L.Y."/>
            <person name="Li J."/>
            <person name="Zhao F."/>
            <person name="Cao W.C."/>
        </authorList>
    </citation>
    <scope>NUCLEOTIDE SEQUENCE [LARGE SCALE GENOMIC DNA]</scope>
    <source>
        <strain evidence="1">Iper-2018</strain>
    </source>
</reference>
<organism evidence="1 2">
    <name type="scientific">Ixodes persulcatus</name>
    <name type="common">Taiga tick</name>
    <dbReference type="NCBI Taxonomy" id="34615"/>
    <lineage>
        <taxon>Eukaryota</taxon>
        <taxon>Metazoa</taxon>
        <taxon>Ecdysozoa</taxon>
        <taxon>Arthropoda</taxon>
        <taxon>Chelicerata</taxon>
        <taxon>Arachnida</taxon>
        <taxon>Acari</taxon>
        <taxon>Parasitiformes</taxon>
        <taxon>Ixodida</taxon>
        <taxon>Ixodoidea</taxon>
        <taxon>Ixodidae</taxon>
        <taxon>Ixodinae</taxon>
        <taxon>Ixodes</taxon>
    </lineage>
</organism>
<protein>
    <submittedName>
        <fullName evidence="1">Uncharacterized protein</fullName>
    </submittedName>
</protein>
<comment type="caution">
    <text evidence="1">The sequence shown here is derived from an EMBL/GenBank/DDBJ whole genome shotgun (WGS) entry which is preliminary data.</text>
</comment>
<evidence type="ECO:0000313" key="1">
    <source>
        <dbReference type="EMBL" id="KAG0414001.1"/>
    </source>
</evidence>
<dbReference type="EMBL" id="JABSTQ010011214">
    <property type="protein sequence ID" value="KAG0414001.1"/>
    <property type="molecule type" value="Genomic_DNA"/>
</dbReference>
<accession>A0AC60P3X6</accession>
<evidence type="ECO:0000313" key="2">
    <source>
        <dbReference type="Proteomes" id="UP000805193"/>
    </source>
</evidence>
<sequence>MSFPKTCIQDCEMKLEIKLCQCVRTIHEFAATFGGQICDLIRDETEAALQQQRLNAVPVVLQAAPQQPQSEWLDWPQLLLLRTSLLLASFRISLLPRDYGARMFEA</sequence>
<dbReference type="Proteomes" id="UP000805193">
    <property type="component" value="Unassembled WGS sequence"/>
</dbReference>
<keyword evidence="2" id="KW-1185">Reference proteome</keyword>
<gene>
    <name evidence="1" type="ORF">HPB47_008826</name>
</gene>
<name>A0AC60P3X6_IXOPE</name>